<gene>
    <name evidence="1" type="ORF">NCTC12157_00518</name>
</gene>
<dbReference type="Proteomes" id="UP000254304">
    <property type="component" value="Unassembled WGS sequence"/>
</dbReference>
<dbReference type="Pfam" id="PF10809">
    <property type="entry name" value="DUF2732"/>
    <property type="match status" value="1"/>
</dbReference>
<evidence type="ECO:0000313" key="1">
    <source>
        <dbReference type="EMBL" id="STQ42852.1"/>
    </source>
</evidence>
<protein>
    <submittedName>
        <fullName evidence="1">Protein of uncharacterized function (DUF2732)</fullName>
    </submittedName>
</protein>
<dbReference type="InterPro" id="IPR020126">
    <property type="entry name" value="DUF2732"/>
</dbReference>
<reference evidence="1 2" key="1">
    <citation type="submission" date="2018-06" db="EMBL/GenBank/DDBJ databases">
        <authorList>
            <consortium name="Pathogen Informatics"/>
            <person name="Doyle S."/>
        </authorList>
    </citation>
    <scope>NUCLEOTIDE SEQUENCE [LARGE SCALE GENOMIC DNA]</scope>
    <source>
        <strain evidence="1 2">NCTC12157</strain>
    </source>
</reference>
<name>A0A377N885_9GAMM</name>
<organism evidence="1 2">
    <name type="scientific">Ewingella americana</name>
    <dbReference type="NCBI Taxonomy" id="41202"/>
    <lineage>
        <taxon>Bacteria</taxon>
        <taxon>Pseudomonadati</taxon>
        <taxon>Pseudomonadota</taxon>
        <taxon>Gammaproteobacteria</taxon>
        <taxon>Enterobacterales</taxon>
        <taxon>Yersiniaceae</taxon>
        <taxon>Ewingella</taxon>
    </lineage>
</organism>
<evidence type="ECO:0000313" key="2">
    <source>
        <dbReference type="Proteomes" id="UP000254304"/>
    </source>
</evidence>
<dbReference type="RefSeq" id="WP_419471238.1">
    <property type="nucleotide sequence ID" value="NZ_VXKG01000003.1"/>
</dbReference>
<dbReference type="GeneID" id="78381429"/>
<dbReference type="AlphaFoldDB" id="A0A377N885"/>
<proteinExistence type="predicted"/>
<dbReference type="EMBL" id="UGGO01000001">
    <property type="protein sequence ID" value="STQ42852.1"/>
    <property type="molecule type" value="Genomic_DNA"/>
</dbReference>
<sequence length="88" mass="9371">MQMKRCDRNQMPALWSGFDAAAPGSDQTVTLIKGARAEAMADAAVKYSGHLDRLATHVANEGLSAAEIVELMRQESEQLGRAGRGAAI</sequence>
<accession>A0A377N885</accession>